<gene>
    <name evidence="3" type="ORF">B1A_00327</name>
</gene>
<reference evidence="3" key="1">
    <citation type="submission" date="2013-08" db="EMBL/GenBank/DDBJ databases">
        <authorList>
            <person name="Mendez C."/>
            <person name="Richter M."/>
            <person name="Ferrer M."/>
            <person name="Sanchez J."/>
        </authorList>
    </citation>
    <scope>NUCLEOTIDE SEQUENCE</scope>
</reference>
<feature type="non-terminal residue" evidence="3">
    <location>
        <position position="1"/>
    </location>
</feature>
<name>T1DHZ6_9ZZZZ</name>
<evidence type="ECO:0000259" key="1">
    <source>
        <dbReference type="Pfam" id="PF25954"/>
    </source>
</evidence>
<dbReference type="GO" id="GO:1990281">
    <property type="term" value="C:efflux pump complex"/>
    <property type="evidence" value="ECO:0007669"/>
    <property type="project" value="TreeGrafter"/>
</dbReference>
<dbReference type="EMBL" id="AUZX01000255">
    <property type="protein sequence ID" value="EQD80969.1"/>
    <property type="molecule type" value="Genomic_DNA"/>
</dbReference>
<comment type="caution">
    <text evidence="3">The sequence shown here is derived from an EMBL/GenBank/DDBJ whole genome shotgun (WGS) entry which is preliminary data.</text>
</comment>
<protein>
    <submittedName>
        <fullName evidence="3">Secretion protein (HlyD)</fullName>
    </submittedName>
</protein>
<dbReference type="AlphaFoldDB" id="T1DHZ6"/>
<dbReference type="SUPFAM" id="SSF111369">
    <property type="entry name" value="HlyD-like secretion proteins"/>
    <property type="match status" value="1"/>
</dbReference>
<dbReference type="PANTHER" id="PTHR30469">
    <property type="entry name" value="MULTIDRUG RESISTANCE PROTEIN MDTA"/>
    <property type="match status" value="1"/>
</dbReference>
<feature type="domain" description="YknX-like C-terminal permuted SH3-like" evidence="2">
    <location>
        <begin position="57"/>
        <end position="124"/>
    </location>
</feature>
<sequence length="140" mass="15397">DAYPGKVFAGKITRMNPALDIQTRTLAVEIDMDNSADLLKPGMFARAILLLRTIPHALTVPNEALLNRNGDYYLYRIDGGVAHRVKVELGIRGKRHVQVLSGISQNDKIVVLGQQHLAEGEIVDAQPYVADPSSDSHRKS</sequence>
<organism evidence="3">
    <name type="scientific">mine drainage metagenome</name>
    <dbReference type="NCBI Taxonomy" id="410659"/>
    <lineage>
        <taxon>unclassified sequences</taxon>
        <taxon>metagenomes</taxon>
        <taxon>ecological metagenomes</taxon>
    </lineage>
</organism>
<evidence type="ECO:0000313" key="3">
    <source>
        <dbReference type="EMBL" id="EQD80969.1"/>
    </source>
</evidence>
<dbReference type="Pfam" id="PF25989">
    <property type="entry name" value="YknX_C"/>
    <property type="match status" value="1"/>
</dbReference>
<accession>T1DHZ6</accession>
<reference evidence="3" key="2">
    <citation type="journal article" date="2014" name="ISME J.">
        <title>Microbial stratification in low pH oxic and suboxic macroscopic growths along an acid mine drainage.</title>
        <authorList>
            <person name="Mendez-Garcia C."/>
            <person name="Mesa V."/>
            <person name="Sprenger R.R."/>
            <person name="Richter M."/>
            <person name="Diez M.S."/>
            <person name="Solano J."/>
            <person name="Bargiela R."/>
            <person name="Golyshina O.V."/>
            <person name="Manteca A."/>
            <person name="Ramos J.L."/>
            <person name="Gallego J.R."/>
            <person name="Llorente I."/>
            <person name="Martins Dos Santos V.A."/>
            <person name="Jensen O.N."/>
            <person name="Pelaez A.I."/>
            <person name="Sanchez J."/>
            <person name="Ferrer M."/>
        </authorList>
    </citation>
    <scope>NUCLEOTIDE SEQUENCE</scope>
</reference>
<dbReference type="Gene3D" id="2.40.420.20">
    <property type="match status" value="1"/>
</dbReference>
<dbReference type="GO" id="GO:0015562">
    <property type="term" value="F:efflux transmembrane transporter activity"/>
    <property type="evidence" value="ECO:0007669"/>
    <property type="project" value="TreeGrafter"/>
</dbReference>
<dbReference type="Gene3D" id="2.40.30.170">
    <property type="match status" value="1"/>
</dbReference>
<proteinExistence type="predicted"/>
<dbReference type="NCBIfam" id="TIGR01730">
    <property type="entry name" value="RND_mfp"/>
    <property type="match status" value="1"/>
</dbReference>
<dbReference type="InterPro" id="IPR058637">
    <property type="entry name" value="YknX-like_C"/>
</dbReference>
<evidence type="ECO:0000259" key="2">
    <source>
        <dbReference type="Pfam" id="PF25989"/>
    </source>
</evidence>
<feature type="domain" description="CusB-like beta-barrel" evidence="1">
    <location>
        <begin position="1"/>
        <end position="48"/>
    </location>
</feature>
<dbReference type="Pfam" id="PF25954">
    <property type="entry name" value="Beta-barrel_RND_2"/>
    <property type="match status" value="1"/>
</dbReference>
<dbReference type="InterPro" id="IPR058792">
    <property type="entry name" value="Beta-barrel_RND_2"/>
</dbReference>
<dbReference type="InterPro" id="IPR006143">
    <property type="entry name" value="RND_pump_MFP"/>
</dbReference>